<dbReference type="SMART" id="SM00248">
    <property type="entry name" value="ANK"/>
    <property type="match status" value="17"/>
</dbReference>
<dbReference type="SUPFAM" id="SSF48403">
    <property type="entry name" value="Ankyrin repeat"/>
    <property type="match status" value="2"/>
</dbReference>
<feature type="repeat" description="ANK" evidence="3">
    <location>
        <begin position="436"/>
        <end position="468"/>
    </location>
</feature>
<organism evidence="4 5">
    <name type="scientific">Bemisia tabaci</name>
    <name type="common">Sweetpotato whitefly</name>
    <name type="synonym">Aleurodes tabaci</name>
    <dbReference type="NCBI Taxonomy" id="7038"/>
    <lineage>
        <taxon>Eukaryota</taxon>
        <taxon>Metazoa</taxon>
        <taxon>Ecdysozoa</taxon>
        <taxon>Arthropoda</taxon>
        <taxon>Hexapoda</taxon>
        <taxon>Insecta</taxon>
        <taxon>Pterygota</taxon>
        <taxon>Neoptera</taxon>
        <taxon>Paraneoptera</taxon>
        <taxon>Hemiptera</taxon>
        <taxon>Sternorrhyncha</taxon>
        <taxon>Aleyrodoidea</taxon>
        <taxon>Aleyrodidae</taxon>
        <taxon>Aleyrodinae</taxon>
        <taxon>Bemisia</taxon>
    </lineage>
</organism>
<dbReference type="InterPro" id="IPR051165">
    <property type="entry name" value="Multifunctional_ANK_Repeat"/>
</dbReference>
<keyword evidence="2 3" id="KW-0040">ANK repeat</keyword>
<feature type="repeat" description="ANK" evidence="3">
    <location>
        <begin position="80"/>
        <end position="112"/>
    </location>
</feature>
<feature type="repeat" description="ANK" evidence="3">
    <location>
        <begin position="47"/>
        <end position="79"/>
    </location>
</feature>
<dbReference type="Pfam" id="PF13857">
    <property type="entry name" value="Ank_5"/>
    <property type="match status" value="1"/>
</dbReference>
<evidence type="ECO:0000313" key="4">
    <source>
        <dbReference type="EMBL" id="CAH0391561.1"/>
    </source>
</evidence>
<feature type="repeat" description="ANK" evidence="3">
    <location>
        <begin position="213"/>
        <end position="245"/>
    </location>
</feature>
<dbReference type="PROSITE" id="PS50297">
    <property type="entry name" value="ANK_REP_REGION"/>
    <property type="match status" value="14"/>
</dbReference>
<dbReference type="AlphaFoldDB" id="A0A9P0AH99"/>
<keyword evidence="1" id="KW-0677">Repeat</keyword>
<dbReference type="KEGG" id="btab:109043623"/>
<dbReference type="PRINTS" id="PR01415">
    <property type="entry name" value="ANKYRIN"/>
</dbReference>
<feature type="repeat" description="ANK" evidence="3">
    <location>
        <begin position="403"/>
        <end position="435"/>
    </location>
</feature>
<dbReference type="PANTHER" id="PTHR24123:SF33">
    <property type="entry name" value="PROTEIN HOS4"/>
    <property type="match status" value="1"/>
</dbReference>
<proteinExistence type="predicted"/>
<feature type="repeat" description="ANK" evidence="3">
    <location>
        <begin position="479"/>
        <end position="511"/>
    </location>
</feature>
<dbReference type="Pfam" id="PF00023">
    <property type="entry name" value="Ank"/>
    <property type="match status" value="3"/>
</dbReference>
<dbReference type="EMBL" id="OU963867">
    <property type="protein sequence ID" value="CAH0391561.1"/>
    <property type="molecule type" value="Genomic_DNA"/>
</dbReference>
<evidence type="ECO:0000256" key="3">
    <source>
        <dbReference type="PROSITE-ProRule" id="PRU00023"/>
    </source>
</evidence>
<gene>
    <name evidence="4" type="ORF">BEMITA_LOCUS10163</name>
</gene>
<dbReference type="Proteomes" id="UP001152759">
    <property type="component" value="Chromosome 6"/>
</dbReference>
<evidence type="ECO:0000256" key="1">
    <source>
        <dbReference type="ARBA" id="ARBA00022737"/>
    </source>
</evidence>
<name>A0A9P0AH99_BEMTA</name>
<feature type="repeat" description="ANK" evidence="3">
    <location>
        <begin position="598"/>
        <end position="630"/>
    </location>
</feature>
<accession>A0A9P0AH99</accession>
<dbReference type="InterPro" id="IPR002110">
    <property type="entry name" value="Ankyrin_rpt"/>
</dbReference>
<dbReference type="PANTHER" id="PTHR24123">
    <property type="entry name" value="ANKYRIN REPEAT-CONTAINING"/>
    <property type="match status" value="1"/>
</dbReference>
<feature type="repeat" description="ANK" evidence="3">
    <location>
        <begin position="113"/>
        <end position="146"/>
    </location>
</feature>
<dbReference type="PROSITE" id="PS50088">
    <property type="entry name" value="ANK_REPEAT"/>
    <property type="match status" value="15"/>
</dbReference>
<dbReference type="Gene3D" id="1.25.40.20">
    <property type="entry name" value="Ankyrin repeat-containing domain"/>
    <property type="match status" value="8"/>
</dbReference>
<feature type="repeat" description="ANK" evidence="3">
    <location>
        <begin position="147"/>
        <end position="179"/>
    </location>
</feature>
<feature type="repeat" description="ANK" evidence="3">
    <location>
        <begin position="246"/>
        <end position="278"/>
    </location>
</feature>
<dbReference type="Pfam" id="PF12796">
    <property type="entry name" value="Ank_2"/>
    <property type="match status" value="4"/>
</dbReference>
<evidence type="ECO:0000313" key="5">
    <source>
        <dbReference type="Proteomes" id="UP001152759"/>
    </source>
</evidence>
<feature type="repeat" description="ANK" evidence="3">
    <location>
        <begin position="14"/>
        <end position="46"/>
    </location>
</feature>
<evidence type="ECO:0000256" key="2">
    <source>
        <dbReference type="ARBA" id="ARBA00023043"/>
    </source>
</evidence>
<feature type="repeat" description="ANK" evidence="3">
    <location>
        <begin position="180"/>
        <end position="212"/>
    </location>
</feature>
<reference evidence="4" key="1">
    <citation type="submission" date="2021-12" db="EMBL/GenBank/DDBJ databases">
        <authorList>
            <person name="King R."/>
        </authorList>
    </citation>
    <scope>NUCLEOTIDE SEQUENCE</scope>
</reference>
<sequence>MNPNRVFSFCCLVKDYTKLHEAAGAGDIKTVNSLLQRKVDVNAKTLRNETPLHYAAQRGHMQVVKALIANNANLEDTTDEYFTPLHLALQQSHFEVSDFLIKNGANVKACDNLNWTPLHNVCYNGFSLPIVQALIQKGADINARTSDGRSPLHLASEQNYTEILSYLIENGADVDAQDYRQWSPLHCAAYDGNLKVVKTLLKKVSNIDAKTEKSTTPLHFAVDHGYLEVTQVLLEKGANVNAQDHTNWSPLHFSTEKGNEKMSELLLKFGADVNAKDNQNGTPLHLAAQYKHPRVLNILLMHKPDVNAPIKGQEATPLHLAAQSGSFEMAEALLSKGAYFDARAKALGRHLVPLDFAKMSGNAKVIQLLERVEKLFDAVGRNDSCQLRVCIEAGAMVNAKNSSGRMPLHFAVSNSNIDAVNSLLANKADITQLTTKGNSTLHLAVSKDNNEITEALLQHGRKLSPIEKNCFINAKTSTDKTTALHIATKNRNLYIVKLLLENGAIFNAKNKEGKTPSELTADDKICNVFYAVEKLFEAVKSCDEGQAAELLCKEKCIVNARDDVGGGTPLYWSVLNGYEDMVQLLLNNGADAMLVTNKCNTPLHIASSKGYSKIVESLLQHVNSVDGKLNHFINIQTTTGGTGALHIASNVDIVKKLLQYGAVYNIKNKEGKKPLDLAQNDDIKALLNLTHKLFELAKKANAGIIGKMKDLKADELGAVTNARNKQDLTLLQVAITKGPKNIARKLAEVLQRLNVSEDTCLGEI</sequence>
<feature type="repeat" description="ANK" evidence="3">
    <location>
        <begin position="565"/>
        <end position="597"/>
    </location>
</feature>
<dbReference type="InterPro" id="IPR036770">
    <property type="entry name" value="Ankyrin_rpt-contain_sf"/>
</dbReference>
<keyword evidence="5" id="KW-1185">Reference proteome</keyword>
<protein>
    <submittedName>
        <fullName evidence="4">Uncharacterized protein</fullName>
    </submittedName>
</protein>
<dbReference type="Pfam" id="PF13606">
    <property type="entry name" value="Ank_3"/>
    <property type="match status" value="1"/>
</dbReference>
<feature type="repeat" description="ANK" evidence="3">
    <location>
        <begin position="313"/>
        <end position="345"/>
    </location>
</feature>
<feature type="repeat" description="ANK" evidence="3">
    <location>
        <begin position="279"/>
        <end position="311"/>
    </location>
</feature>